<gene>
    <name evidence="1" type="ORF">RHMOL_Rhmol03G0014800</name>
</gene>
<proteinExistence type="predicted"/>
<keyword evidence="2" id="KW-1185">Reference proteome</keyword>
<accession>A0ACC0PAW8</accession>
<protein>
    <submittedName>
        <fullName evidence="1">Uncharacterized protein</fullName>
    </submittedName>
</protein>
<organism evidence="1 2">
    <name type="scientific">Rhododendron molle</name>
    <name type="common">Chinese azalea</name>
    <name type="synonym">Azalea mollis</name>
    <dbReference type="NCBI Taxonomy" id="49168"/>
    <lineage>
        <taxon>Eukaryota</taxon>
        <taxon>Viridiplantae</taxon>
        <taxon>Streptophyta</taxon>
        <taxon>Embryophyta</taxon>
        <taxon>Tracheophyta</taxon>
        <taxon>Spermatophyta</taxon>
        <taxon>Magnoliopsida</taxon>
        <taxon>eudicotyledons</taxon>
        <taxon>Gunneridae</taxon>
        <taxon>Pentapetalae</taxon>
        <taxon>asterids</taxon>
        <taxon>Ericales</taxon>
        <taxon>Ericaceae</taxon>
        <taxon>Ericoideae</taxon>
        <taxon>Rhodoreae</taxon>
        <taxon>Rhododendron</taxon>
    </lineage>
</organism>
<reference evidence="1" key="1">
    <citation type="submission" date="2022-02" db="EMBL/GenBank/DDBJ databases">
        <title>Plant Genome Project.</title>
        <authorList>
            <person name="Zhang R.-G."/>
        </authorList>
    </citation>
    <scope>NUCLEOTIDE SEQUENCE</scope>
    <source>
        <strain evidence="1">AT1</strain>
    </source>
</reference>
<evidence type="ECO:0000313" key="2">
    <source>
        <dbReference type="Proteomes" id="UP001062846"/>
    </source>
</evidence>
<evidence type="ECO:0000313" key="1">
    <source>
        <dbReference type="EMBL" id="KAI8562179.1"/>
    </source>
</evidence>
<name>A0ACC0PAW8_RHOML</name>
<dbReference type="Proteomes" id="UP001062846">
    <property type="component" value="Chromosome 3"/>
</dbReference>
<dbReference type="EMBL" id="CM046390">
    <property type="protein sequence ID" value="KAI8562179.1"/>
    <property type="molecule type" value="Genomic_DNA"/>
</dbReference>
<comment type="caution">
    <text evidence="1">The sequence shown here is derived from an EMBL/GenBank/DDBJ whole genome shotgun (WGS) entry which is preliminary data.</text>
</comment>
<sequence length="1449" mass="165804">MCTPQCVIEKCGGLAFDEAIKAAKYVLHYTKNLGEVGVKMTELGNRMENITRKVCEAKDRGEEIDVEVLHWQPNADRLKNDIEQLIRDSTTKANMHCIACSCPNITWRYKLSKQAEEKIGDADKLIEKSDKFKEISHPRPRPSELKSLSDNNYVNFYSRASIFKRIMDALKDSNVNKIGVYGLGGVGKTTLVKEVGDQMLGTFKQVAIAVVSKDLNVKEVQSKLAGSLDFKFKAEADDQEGRTTELWNKFRNGDEYLVILDDIWEKVDLKAIGIPITDGKTGCKVVLTSRNEDLLSRRMEVNRNFSIGELSSAEAWTLFTKKVGNSFESQQGLYSLAYKVCQRCKGLPIAVHALAEALKDKPDYVWENAERMLESYKFTKIEGIDPSVFGSLRLSYDMLQSADAKSCFLLCCLFAEDADIPIDDLTRLCVARNSLDQNPRTLDETRIAVRTVVDTLKSASLLTTGWHEMVVKIHDVIRDVGISIAHEKEAFLVEHGALRWPRNPTNGPSYKAMSLSFKNIKEHPDGLEYPELHTLMVANSELSDLEFPDNFFNGMMQLTVLTITGIRMQRLPSSLAKLKKLRMLYLNRCELDDIAILKDLKSNLEVLSLRDSTIKALPPEIGQLTGLRVLDIRHCYRCKVIPRGIVSNLTSLEELYFPEDFNEWGATTDELQDTSSKDNASLEELRESLAKARLTSLHIHVPNVKLLPKEDLKFADLKGFRISVGSKFDYSETLISRTCMLKLEGIQLRNEFIPLVDKAEVLILNLKPESFVHPLRLFDKLTVLIIKHFKLKYLFSLTTARRLIHLEVLKVSSCEIMEGIVGFEGQKDENEITGEVKFCKLKRLKLRSLPNLVSFFAKKEEMGTTMGSFSARAQPFFNELVIFPVLERLTISGLGNIIKIWDEQLVAIWQDQGSFCQLTELRVNNCSKLMHVFPSNMHPLLKNLEKLQVERCGTMKGIAEFEGERDEDGHRNEVVANLKEEKEAINDDIIVFPRLKEVTLWILPKLKSFYTETQGFLFSHKAVFPVLKRMKFWNLAKITRIWDDQPLSEPEKEAKSFSELEHIFVDFCDQLEYVLPSYMLPQLKNLQELHIQMCTKVEVIISNNPKEKEATNNNDTIRFPQLKTLELWSLPNLKSFICSDETQSIFSNKVIFPVLKRVFISDLDKITRIWDDQPLSEPEKEAKSFSELEDICVHDCDQLEYVLPSYILPQLKNLQELHIESCRKMEVIISNNPKEKEATNNNDTIRFPQLKTLELWSLPNLKSFICSETQLFFSNKVVFPVLESLDFRDLDKITRIWDNQPLSEPEKEANFLQKTQVIGCNQLEYVLPFYMLPQLKNLQELFIWICTKVEDAFPVLKNIILDEDFEFLRNETSAKEEYCGTSGEESDYNGEEFDGDLETLTKEECSTSGKEKDHNGEELDEDLETPMKKVSMEECGTSGKENDHNGEQG</sequence>